<evidence type="ECO:0000313" key="1">
    <source>
        <dbReference type="EMBL" id="MDR9897783.1"/>
    </source>
</evidence>
<dbReference type="EMBL" id="JAALHA020000014">
    <property type="protein sequence ID" value="MDR9897783.1"/>
    <property type="molecule type" value="Genomic_DNA"/>
</dbReference>
<name>A0AAP5MC16_9CYAN</name>
<evidence type="ECO:0000313" key="2">
    <source>
        <dbReference type="Proteomes" id="UP000667802"/>
    </source>
</evidence>
<comment type="caution">
    <text evidence="1">The sequence shown here is derived from an EMBL/GenBank/DDBJ whole genome shotgun (WGS) entry which is preliminary data.</text>
</comment>
<reference evidence="2" key="1">
    <citation type="journal article" date="2021" name="Science">
        <title>Hunting the eagle killer: A cyanobacterial neurotoxin causes vacuolar myelinopathy.</title>
        <authorList>
            <person name="Breinlinger S."/>
            <person name="Phillips T.J."/>
            <person name="Haram B.N."/>
            <person name="Mares J."/>
            <person name="Martinez Yerena J.A."/>
            <person name="Hrouzek P."/>
            <person name="Sobotka R."/>
            <person name="Henderson W.M."/>
            <person name="Schmieder P."/>
            <person name="Williams S.M."/>
            <person name="Lauderdale J.D."/>
            <person name="Wilde H.D."/>
            <person name="Gerrin W."/>
            <person name="Kust A."/>
            <person name="Washington J.W."/>
            <person name="Wagner C."/>
            <person name="Geier B."/>
            <person name="Liebeke M."/>
            <person name="Enke H."/>
            <person name="Niedermeyer T.H.J."/>
            <person name="Wilde S.B."/>
        </authorList>
    </citation>
    <scope>NUCLEOTIDE SEQUENCE [LARGE SCALE GENOMIC DNA]</scope>
    <source>
        <strain evidence="2">Thurmond2011</strain>
    </source>
</reference>
<dbReference type="AlphaFoldDB" id="A0AAP5MC16"/>
<dbReference type="Proteomes" id="UP000667802">
    <property type="component" value="Unassembled WGS sequence"/>
</dbReference>
<gene>
    <name evidence="1" type="ORF">G7B40_024935</name>
</gene>
<keyword evidence="2" id="KW-1185">Reference proteome</keyword>
<organism evidence="1 2">
    <name type="scientific">Aetokthonos hydrillicola Thurmond2011</name>
    <dbReference type="NCBI Taxonomy" id="2712845"/>
    <lineage>
        <taxon>Bacteria</taxon>
        <taxon>Bacillati</taxon>
        <taxon>Cyanobacteriota</taxon>
        <taxon>Cyanophyceae</taxon>
        <taxon>Nostocales</taxon>
        <taxon>Hapalosiphonaceae</taxon>
        <taxon>Aetokthonos</taxon>
    </lineage>
</organism>
<accession>A0AAP5MC16</accession>
<sequence>MSKYSIGVSVAPRNHADRFSSHGSNIYCTLIKIRNSGKKPYIVQWDDGKKVIA</sequence>
<proteinExistence type="predicted"/>
<protein>
    <submittedName>
        <fullName evidence="1">Uncharacterized protein</fullName>
    </submittedName>
</protein>